<dbReference type="Proteomes" id="UP000499080">
    <property type="component" value="Unassembled WGS sequence"/>
</dbReference>
<comment type="caution">
    <text evidence="1">The sequence shown here is derived from an EMBL/GenBank/DDBJ whole genome shotgun (WGS) entry which is preliminary data.</text>
</comment>
<evidence type="ECO:0000313" key="1">
    <source>
        <dbReference type="EMBL" id="GBN30676.1"/>
    </source>
</evidence>
<gene>
    <name evidence="1" type="ORF">AVEN_78064_1</name>
</gene>
<reference evidence="1 2" key="1">
    <citation type="journal article" date="2019" name="Sci. Rep.">
        <title>Orb-weaving spider Araneus ventricosus genome elucidates the spidroin gene catalogue.</title>
        <authorList>
            <person name="Kono N."/>
            <person name="Nakamura H."/>
            <person name="Ohtoshi R."/>
            <person name="Moran D.A.P."/>
            <person name="Shinohara A."/>
            <person name="Yoshida Y."/>
            <person name="Fujiwara M."/>
            <person name="Mori M."/>
            <person name="Tomita M."/>
            <person name="Arakawa K."/>
        </authorList>
    </citation>
    <scope>NUCLEOTIDE SEQUENCE [LARGE SCALE GENOMIC DNA]</scope>
</reference>
<proteinExistence type="predicted"/>
<dbReference type="OrthoDB" id="6437115at2759"/>
<keyword evidence="2" id="KW-1185">Reference proteome</keyword>
<organism evidence="1 2">
    <name type="scientific">Araneus ventricosus</name>
    <name type="common">Orbweaver spider</name>
    <name type="synonym">Epeira ventricosa</name>
    <dbReference type="NCBI Taxonomy" id="182803"/>
    <lineage>
        <taxon>Eukaryota</taxon>
        <taxon>Metazoa</taxon>
        <taxon>Ecdysozoa</taxon>
        <taxon>Arthropoda</taxon>
        <taxon>Chelicerata</taxon>
        <taxon>Arachnida</taxon>
        <taxon>Araneae</taxon>
        <taxon>Araneomorphae</taxon>
        <taxon>Entelegynae</taxon>
        <taxon>Araneoidea</taxon>
        <taxon>Araneidae</taxon>
        <taxon>Araneus</taxon>
    </lineage>
</organism>
<evidence type="ECO:0000313" key="2">
    <source>
        <dbReference type="Proteomes" id="UP000499080"/>
    </source>
</evidence>
<accession>A0A4Y2MYH1</accession>
<sequence>MKRSIGLRILNVKSRRLPHPSKNGKYSRATWDLKQEYRRMLYSTVAEWMILHGAAAWTQNLTSRQKKLLQTIQRNFSYSSPKPIVPHQQLPFSL</sequence>
<dbReference type="AlphaFoldDB" id="A0A4Y2MYH1"/>
<name>A0A4Y2MYH1_ARAVE</name>
<dbReference type="EMBL" id="BGPR01007959">
    <property type="protein sequence ID" value="GBN30676.1"/>
    <property type="molecule type" value="Genomic_DNA"/>
</dbReference>
<protein>
    <submittedName>
        <fullName evidence="1">Uncharacterized protein</fullName>
    </submittedName>
</protein>